<dbReference type="EMBL" id="UOFJ01000129">
    <property type="protein sequence ID" value="VAW64364.1"/>
    <property type="molecule type" value="Genomic_DNA"/>
</dbReference>
<organism evidence="2">
    <name type="scientific">hydrothermal vent metagenome</name>
    <dbReference type="NCBI Taxonomy" id="652676"/>
    <lineage>
        <taxon>unclassified sequences</taxon>
        <taxon>metagenomes</taxon>
        <taxon>ecological metagenomes</taxon>
    </lineage>
</organism>
<feature type="transmembrane region" description="Helical" evidence="1">
    <location>
        <begin position="113"/>
        <end position="133"/>
    </location>
</feature>
<keyword evidence="1" id="KW-1133">Transmembrane helix</keyword>
<evidence type="ECO:0000256" key="1">
    <source>
        <dbReference type="SAM" id="Phobius"/>
    </source>
</evidence>
<proteinExistence type="predicted"/>
<evidence type="ECO:0000313" key="2">
    <source>
        <dbReference type="EMBL" id="VAW64364.1"/>
    </source>
</evidence>
<gene>
    <name evidence="2" type="ORF">MNBD_GAMMA10-1186</name>
</gene>
<sequence>TEKPPEYTYIYVTQIKYLKGLVKMKKRQYHLVSDLHSAQQLVDDLLLARISASHIHVVARENTPLGNLPQANPLQTSNIVHSIETGLVVGSLTGLVAGIIGTLSLPVESMPGAIILASMLVGASIGSWAASMVGSSTPNHRLKEFHTPVEEGKILLMVDVPVTRINEISELINGRADFSVGSAQHAVSM</sequence>
<feature type="transmembrane region" description="Helical" evidence="1">
    <location>
        <begin position="87"/>
        <end position="107"/>
    </location>
</feature>
<name>A0A3B0Y724_9ZZZZ</name>
<keyword evidence="1" id="KW-0812">Transmembrane</keyword>
<feature type="non-terminal residue" evidence="2">
    <location>
        <position position="1"/>
    </location>
</feature>
<dbReference type="AlphaFoldDB" id="A0A3B0Y724"/>
<evidence type="ECO:0008006" key="3">
    <source>
        <dbReference type="Google" id="ProtNLM"/>
    </source>
</evidence>
<protein>
    <recommendedName>
        <fullName evidence="3">DUF1269 domain-containing protein</fullName>
    </recommendedName>
</protein>
<reference evidence="2" key="1">
    <citation type="submission" date="2018-06" db="EMBL/GenBank/DDBJ databases">
        <authorList>
            <person name="Zhirakovskaya E."/>
        </authorList>
    </citation>
    <scope>NUCLEOTIDE SEQUENCE</scope>
</reference>
<keyword evidence="1" id="KW-0472">Membrane</keyword>
<accession>A0A3B0Y724</accession>